<keyword evidence="3" id="KW-1185">Reference proteome</keyword>
<evidence type="ECO:0000313" key="2">
    <source>
        <dbReference type="EMBL" id="VDN12981.1"/>
    </source>
</evidence>
<protein>
    <submittedName>
        <fullName evidence="2">Uncharacterized protein</fullName>
    </submittedName>
</protein>
<sequence length="105" mass="11057">MRHTLLLPVKSSPPPPSTSLSRPTRDAADVNKSTAPRSISPLAAAASSSNPDPGVEGERFQQNRPVHSRRDVVVLLTTTNFNEGASSMAIPASICTPRATAVLKV</sequence>
<accession>A0A3P7M3X0</accession>
<feature type="compositionally biased region" description="Low complexity" evidence="1">
    <location>
        <begin position="1"/>
        <end position="10"/>
    </location>
</feature>
<dbReference type="OrthoDB" id="5951731at2759"/>
<evidence type="ECO:0000256" key="1">
    <source>
        <dbReference type="SAM" id="MobiDB-lite"/>
    </source>
</evidence>
<name>A0A3P7M3X0_DIBLA</name>
<dbReference type="AlphaFoldDB" id="A0A3P7M3X0"/>
<evidence type="ECO:0000313" key="3">
    <source>
        <dbReference type="Proteomes" id="UP000281553"/>
    </source>
</evidence>
<feature type="region of interest" description="Disordered" evidence="1">
    <location>
        <begin position="1"/>
        <end position="68"/>
    </location>
</feature>
<dbReference type="EMBL" id="UYRU01055259">
    <property type="protein sequence ID" value="VDN12981.1"/>
    <property type="molecule type" value="Genomic_DNA"/>
</dbReference>
<dbReference type="Proteomes" id="UP000281553">
    <property type="component" value="Unassembled WGS sequence"/>
</dbReference>
<feature type="compositionally biased region" description="Low complexity" evidence="1">
    <location>
        <begin position="35"/>
        <end position="53"/>
    </location>
</feature>
<gene>
    <name evidence="2" type="ORF">DILT_LOCUS8812</name>
</gene>
<proteinExistence type="predicted"/>
<organism evidence="2 3">
    <name type="scientific">Dibothriocephalus latus</name>
    <name type="common">Fish tapeworm</name>
    <name type="synonym">Diphyllobothrium latum</name>
    <dbReference type="NCBI Taxonomy" id="60516"/>
    <lineage>
        <taxon>Eukaryota</taxon>
        <taxon>Metazoa</taxon>
        <taxon>Spiralia</taxon>
        <taxon>Lophotrochozoa</taxon>
        <taxon>Platyhelminthes</taxon>
        <taxon>Cestoda</taxon>
        <taxon>Eucestoda</taxon>
        <taxon>Diphyllobothriidea</taxon>
        <taxon>Diphyllobothriidae</taxon>
        <taxon>Dibothriocephalus</taxon>
    </lineage>
</organism>
<reference evidence="2 3" key="1">
    <citation type="submission" date="2018-11" db="EMBL/GenBank/DDBJ databases">
        <authorList>
            <consortium name="Pathogen Informatics"/>
        </authorList>
    </citation>
    <scope>NUCLEOTIDE SEQUENCE [LARGE SCALE GENOMIC DNA]</scope>
</reference>